<evidence type="ECO:0000256" key="1">
    <source>
        <dbReference type="ARBA" id="ARBA00004328"/>
    </source>
</evidence>
<dbReference type="Proteomes" id="UP001160148">
    <property type="component" value="Unassembled WGS sequence"/>
</dbReference>
<evidence type="ECO:0000313" key="2">
    <source>
        <dbReference type="EMBL" id="CAI6345169.1"/>
    </source>
</evidence>
<accession>A0AAV0VNG6</accession>
<keyword evidence="3" id="KW-1185">Reference proteome</keyword>
<evidence type="ECO:0000313" key="3">
    <source>
        <dbReference type="Proteomes" id="UP001160148"/>
    </source>
</evidence>
<comment type="subcellular location">
    <subcellularLocation>
        <location evidence="1">Virion</location>
    </subcellularLocation>
</comment>
<reference evidence="2 3" key="1">
    <citation type="submission" date="2023-01" db="EMBL/GenBank/DDBJ databases">
        <authorList>
            <person name="Whitehead M."/>
        </authorList>
    </citation>
    <scope>NUCLEOTIDE SEQUENCE [LARGE SCALE GENOMIC DNA]</scope>
</reference>
<sequence length="295" mass="34563">MPEFPIVDFYSLAQNETPVFSELNFNYMGYDPTCRKVIFTYNNKINDVDANMPELLTNFYNYINTQKLETKYNDVMSTLITRSGHIDNLYKNITPVNILLSNGIFILTIPREQNRFYTCPSQNIFFKPPVKPTINMSPIMFQEHIVVNRISYYLVAALCYDDIDSDAFNQSNVYFVDADHKIGTYAFIKISDGNWVEYNTNDVILTHRTNNRLERALINYHGRLNTDVEFNTWKNSNDAKNIKKEILNNKISLLDMKIENNTALNKISIDSCLLFYSENYDEYKARIEDNLSNYY</sequence>
<dbReference type="Pfam" id="PF03292">
    <property type="entry name" value="Pox_P4B"/>
    <property type="match status" value="1"/>
</dbReference>
<protein>
    <submittedName>
        <fullName evidence="2">Uncharacterized protein</fullName>
    </submittedName>
</protein>
<comment type="caution">
    <text evidence="2">The sequence shown here is derived from an EMBL/GenBank/DDBJ whole genome shotgun (WGS) entry which is preliminary data.</text>
</comment>
<gene>
    <name evidence="2" type="ORF">MEUPH1_LOCUS2211</name>
</gene>
<dbReference type="InterPro" id="IPR004972">
    <property type="entry name" value="P4B"/>
</dbReference>
<proteinExistence type="predicted"/>
<dbReference type="EMBL" id="CARXXK010000001">
    <property type="protein sequence ID" value="CAI6345169.1"/>
    <property type="molecule type" value="Genomic_DNA"/>
</dbReference>
<name>A0AAV0VNG6_9HEMI</name>
<organism evidence="2 3">
    <name type="scientific">Macrosiphum euphorbiae</name>
    <name type="common">potato aphid</name>
    <dbReference type="NCBI Taxonomy" id="13131"/>
    <lineage>
        <taxon>Eukaryota</taxon>
        <taxon>Metazoa</taxon>
        <taxon>Ecdysozoa</taxon>
        <taxon>Arthropoda</taxon>
        <taxon>Hexapoda</taxon>
        <taxon>Insecta</taxon>
        <taxon>Pterygota</taxon>
        <taxon>Neoptera</taxon>
        <taxon>Paraneoptera</taxon>
        <taxon>Hemiptera</taxon>
        <taxon>Sternorrhyncha</taxon>
        <taxon>Aphidomorpha</taxon>
        <taxon>Aphidoidea</taxon>
        <taxon>Aphididae</taxon>
        <taxon>Macrosiphini</taxon>
        <taxon>Macrosiphum</taxon>
    </lineage>
</organism>
<dbReference type="AlphaFoldDB" id="A0AAV0VNG6"/>